<dbReference type="OrthoDB" id="291991at2"/>
<dbReference type="PROSITE" id="PS51819">
    <property type="entry name" value="VOC"/>
    <property type="match status" value="1"/>
</dbReference>
<proteinExistence type="predicted"/>
<dbReference type="Gene3D" id="3.10.180.10">
    <property type="entry name" value="2,3-Dihydroxybiphenyl 1,2-Dioxygenase, domain 1"/>
    <property type="match status" value="1"/>
</dbReference>
<feature type="domain" description="VOC" evidence="1">
    <location>
        <begin position="7"/>
        <end position="126"/>
    </location>
</feature>
<evidence type="ECO:0000259" key="1">
    <source>
        <dbReference type="PROSITE" id="PS51819"/>
    </source>
</evidence>
<dbReference type="SUPFAM" id="SSF54593">
    <property type="entry name" value="Glyoxalase/Bleomycin resistance protein/Dihydroxybiphenyl dioxygenase"/>
    <property type="match status" value="1"/>
</dbReference>
<dbReference type="PATRIC" id="fig|220754.4.peg.808"/>
<gene>
    <name evidence="2" type="ORF">KR50_07880</name>
</gene>
<dbReference type="InterPro" id="IPR029068">
    <property type="entry name" value="Glyas_Bleomycin-R_OHBP_Dase"/>
</dbReference>
<evidence type="ECO:0000313" key="3">
    <source>
        <dbReference type="Proteomes" id="UP000031972"/>
    </source>
</evidence>
<organism evidence="2 3">
    <name type="scientific">Jeotgalibacillus campisalis</name>
    <dbReference type="NCBI Taxonomy" id="220754"/>
    <lineage>
        <taxon>Bacteria</taxon>
        <taxon>Bacillati</taxon>
        <taxon>Bacillota</taxon>
        <taxon>Bacilli</taxon>
        <taxon>Bacillales</taxon>
        <taxon>Caryophanaceae</taxon>
        <taxon>Jeotgalibacillus</taxon>
    </lineage>
</organism>
<protein>
    <submittedName>
        <fullName evidence="2">Glyoxalase</fullName>
    </submittedName>
</protein>
<dbReference type="InterPro" id="IPR037523">
    <property type="entry name" value="VOC_core"/>
</dbReference>
<keyword evidence="3" id="KW-1185">Reference proteome</keyword>
<dbReference type="AlphaFoldDB" id="A0A0C2VPR7"/>
<sequence length="139" mass="15895">MNRQLIRVGTTYLPVKDVQWSASWYVKKLGAELSYQDDEKAILNIADQSFFLVKSKPGQSANFIDHSGKERFSITFEVDGVDALEQLHTDFQNRHIPVGEIEQRGHTGKNFTFRDPCGNKFDVWSELSLAFKETHKVSS</sequence>
<dbReference type="InterPro" id="IPR004360">
    <property type="entry name" value="Glyas_Fos-R_dOase_dom"/>
</dbReference>
<name>A0A0C2VPR7_9BACL</name>
<dbReference type="Proteomes" id="UP000031972">
    <property type="component" value="Unassembled WGS sequence"/>
</dbReference>
<dbReference type="EMBL" id="JXRR01000008">
    <property type="protein sequence ID" value="KIL50907.1"/>
    <property type="molecule type" value="Genomic_DNA"/>
</dbReference>
<reference evidence="2 3" key="1">
    <citation type="submission" date="2015-01" db="EMBL/GenBank/DDBJ databases">
        <title>Jeotgalibacillus campisalis genome sequencing.</title>
        <authorList>
            <person name="Goh K.M."/>
            <person name="Chan K.-G."/>
            <person name="Yaakop A.S."/>
            <person name="Ee R."/>
            <person name="Gan H.M."/>
            <person name="Chan C.S."/>
        </authorList>
    </citation>
    <scope>NUCLEOTIDE SEQUENCE [LARGE SCALE GENOMIC DNA]</scope>
    <source>
        <strain evidence="2 3">SF-57</strain>
    </source>
</reference>
<comment type="caution">
    <text evidence="2">The sequence shown here is derived from an EMBL/GenBank/DDBJ whole genome shotgun (WGS) entry which is preliminary data.</text>
</comment>
<dbReference type="CDD" id="cd06587">
    <property type="entry name" value="VOC"/>
    <property type="match status" value="1"/>
</dbReference>
<accession>A0A0C2VPR7</accession>
<evidence type="ECO:0000313" key="2">
    <source>
        <dbReference type="EMBL" id="KIL50907.1"/>
    </source>
</evidence>
<dbReference type="RefSeq" id="WP_041055131.1">
    <property type="nucleotide sequence ID" value="NZ_JXRR01000008.1"/>
</dbReference>
<dbReference type="Pfam" id="PF00903">
    <property type="entry name" value="Glyoxalase"/>
    <property type="match status" value="1"/>
</dbReference>